<dbReference type="InterPro" id="IPR059000">
    <property type="entry name" value="ATPase_P-type_domA"/>
</dbReference>
<reference evidence="8 9" key="2">
    <citation type="journal article" date="2017" name="Front. Plant Sci.">
        <title>Gene Classification and Mining of Molecular Markers Useful in Red Clover (Trifolium pratense) Breeding.</title>
        <authorList>
            <person name="Istvanek J."/>
            <person name="Dluhosova J."/>
            <person name="Dluhos P."/>
            <person name="Patkova L."/>
            <person name="Nedelnik J."/>
            <person name="Repkova J."/>
        </authorList>
    </citation>
    <scope>NUCLEOTIDE SEQUENCE [LARGE SCALE GENOMIC DNA]</scope>
    <source>
        <strain evidence="9">cv. Tatra</strain>
        <tissue evidence="8">Young leaves</tissue>
    </source>
</reference>
<dbReference type="FunFam" id="3.30.70.100:FF:000022">
    <property type="entry name" value="Putative cadmium/zinc-transporting ATPase 3"/>
    <property type="match status" value="1"/>
</dbReference>
<dbReference type="Pfam" id="PF00122">
    <property type="entry name" value="E1-E2_ATPase"/>
    <property type="match status" value="1"/>
</dbReference>
<dbReference type="PRINTS" id="PR00119">
    <property type="entry name" value="CATATPASE"/>
</dbReference>
<dbReference type="SUPFAM" id="SSF81653">
    <property type="entry name" value="Calcium ATPase, transduction domain A"/>
    <property type="match status" value="1"/>
</dbReference>
<evidence type="ECO:0000256" key="1">
    <source>
        <dbReference type="ARBA" id="ARBA00004141"/>
    </source>
</evidence>
<evidence type="ECO:0000256" key="3">
    <source>
        <dbReference type="ARBA" id="ARBA00022692"/>
    </source>
</evidence>
<dbReference type="FunFam" id="2.70.150.10:FF:000002">
    <property type="entry name" value="Copper-transporting ATPase 1, putative"/>
    <property type="match status" value="1"/>
</dbReference>
<keyword evidence="4 6" id="KW-1133">Transmembrane helix</keyword>
<proteinExistence type="inferred from homology"/>
<dbReference type="GO" id="GO:0016887">
    <property type="term" value="F:ATP hydrolysis activity"/>
    <property type="evidence" value="ECO:0007669"/>
    <property type="project" value="InterPro"/>
</dbReference>
<keyword evidence="3 6" id="KW-0812">Transmembrane</keyword>
<dbReference type="STRING" id="57577.A0A2K3NTR6"/>
<dbReference type="NCBIfam" id="TIGR01512">
    <property type="entry name" value="ATPase-IB2_Cd"/>
    <property type="match status" value="1"/>
</dbReference>
<dbReference type="GO" id="GO:0046872">
    <property type="term" value="F:metal ion binding"/>
    <property type="evidence" value="ECO:0007669"/>
    <property type="project" value="UniProtKB-KW"/>
</dbReference>
<evidence type="ECO:0000256" key="6">
    <source>
        <dbReference type="RuleBase" id="RU362081"/>
    </source>
</evidence>
<organism evidence="8 9">
    <name type="scientific">Trifolium pratense</name>
    <name type="common">Red clover</name>
    <dbReference type="NCBI Taxonomy" id="57577"/>
    <lineage>
        <taxon>Eukaryota</taxon>
        <taxon>Viridiplantae</taxon>
        <taxon>Streptophyta</taxon>
        <taxon>Embryophyta</taxon>
        <taxon>Tracheophyta</taxon>
        <taxon>Spermatophyta</taxon>
        <taxon>Magnoliopsida</taxon>
        <taxon>eudicotyledons</taxon>
        <taxon>Gunneridae</taxon>
        <taxon>Pentapetalae</taxon>
        <taxon>rosids</taxon>
        <taxon>fabids</taxon>
        <taxon>Fabales</taxon>
        <taxon>Fabaceae</taxon>
        <taxon>Papilionoideae</taxon>
        <taxon>50 kb inversion clade</taxon>
        <taxon>NPAAA clade</taxon>
        <taxon>Hologalegina</taxon>
        <taxon>IRL clade</taxon>
        <taxon>Trifolieae</taxon>
        <taxon>Trifolium</taxon>
    </lineage>
</organism>
<feature type="transmembrane region" description="Helical" evidence="6">
    <location>
        <begin position="322"/>
        <end position="343"/>
    </location>
</feature>
<dbReference type="SUPFAM" id="SSF55008">
    <property type="entry name" value="HMA, heavy metal-associated domain"/>
    <property type="match status" value="1"/>
</dbReference>
<dbReference type="SUPFAM" id="SSF81660">
    <property type="entry name" value="Metal cation-transporting ATPase, ATP-binding domain N"/>
    <property type="match status" value="1"/>
</dbReference>
<reference evidence="8 9" key="1">
    <citation type="journal article" date="2014" name="Am. J. Bot.">
        <title>Genome assembly and annotation for red clover (Trifolium pratense; Fabaceae).</title>
        <authorList>
            <person name="Istvanek J."/>
            <person name="Jaros M."/>
            <person name="Krenek A."/>
            <person name="Repkova J."/>
        </authorList>
    </citation>
    <scope>NUCLEOTIDE SEQUENCE [LARGE SCALE GENOMIC DNA]</scope>
    <source>
        <strain evidence="9">cv. Tatra</strain>
        <tissue evidence="8">Young leaves</tissue>
    </source>
</reference>
<dbReference type="InterPro" id="IPR001757">
    <property type="entry name" value="P_typ_ATPase"/>
</dbReference>
<name>A0A2K3NTR6_TRIPR</name>
<dbReference type="Pfam" id="PF00403">
    <property type="entry name" value="HMA"/>
    <property type="match status" value="1"/>
</dbReference>
<evidence type="ECO:0000256" key="2">
    <source>
        <dbReference type="ARBA" id="ARBA00006024"/>
    </source>
</evidence>
<evidence type="ECO:0000256" key="5">
    <source>
        <dbReference type="ARBA" id="ARBA00023136"/>
    </source>
</evidence>
<dbReference type="Gene3D" id="3.40.50.1000">
    <property type="entry name" value="HAD superfamily/HAD-like"/>
    <property type="match status" value="1"/>
</dbReference>
<dbReference type="Proteomes" id="UP000236291">
    <property type="component" value="Unassembled WGS sequence"/>
</dbReference>
<protein>
    <submittedName>
        <fullName evidence="8">Cadmium/zinc-transporting ATPase hma2-like protein</fullName>
    </submittedName>
</protein>
<dbReference type="NCBIfam" id="TIGR01525">
    <property type="entry name" value="ATPase-IB_hvy"/>
    <property type="match status" value="1"/>
</dbReference>
<dbReference type="InterPro" id="IPR008250">
    <property type="entry name" value="ATPase_P-typ_transduc_dom_A_sf"/>
</dbReference>
<dbReference type="PANTHER" id="PTHR48085">
    <property type="entry name" value="CADMIUM/ZINC-TRANSPORTING ATPASE HMA2-RELATED"/>
    <property type="match status" value="1"/>
</dbReference>
<keyword evidence="5 6" id="KW-0472">Membrane</keyword>
<dbReference type="AlphaFoldDB" id="A0A2K3NTR6"/>
<dbReference type="FunFam" id="3.40.1110.10:FF:000043">
    <property type="entry name" value="Putative cadmium/zinc-transporting ATPase 3"/>
    <property type="match status" value="1"/>
</dbReference>
<feature type="transmembrane region" description="Helical" evidence="6">
    <location>
        <begin position="137"/>
        <end position="156"/>
    </location>
</feature>
<dbReference type="InterPro" id="IPR006121">
    <property type="entry name" value="HMA_dom"/>
</dbReference>
<dbReference type="GO" id="GO:0016020">
    <property type="term" value="C:membrane"/>
    <property type="evidence" value="ECO:0007669"/>
    <property type="project" value="UniProtKB-SubCell"/>
</dbReference>
<dbReference type="CDD" id="cd00371">
    <property type="entry name" value="HMA"/>
    <property type="match status" value="1"/>
</dbReference>
<gene>
    <name evidence="8" type="ORF">L195_g002878</name>
</gene>
<dbReference type="InterPro" id="IPR036163">
    <property type="entry name" value="HMA_dom_sf"/>
</dbReference>
<keyword evidence="6" id="KW-0067">ATP-binding</keyword>
<dbReference type="InterPro" id="IPR051014">
    <property type="entry name" value="Cation_Transport_ATPase_IB"/>
</dbReference>
<dbReference type="Gene3D" id="3.30.70.100">
    <property type="match status" value="1"/>
</dbReference>
<keyword evidence="6" id="KW-0479">Metal-binding</keyword>
<evidence type="ECO:0000313" key="9">
    <source>
        <dbReference type="Proteomes" id="UP000236291"/>
    </source>
</evidence>
<feature type="transmembrane region" description="Helical" evidence="6">
    <location>
        <begin position="88"/>
        <end position="106"/>
    </location>
</feature>
<dbReference type="InterPro" id="IPR023214">
    <property type="entry name" value="HAD_sf"/>
</dbReference>
<feature type="transmembrane region" description="Helical" evidence="6">
    <location>
        <begin position="349"/>
        <end position="377"/>
    </location>
</feature>
<dbReference type="InterPro" id="IPR036412">
    <property type="entry name" value="HAD-like_sf"/>
</dbReference>
<dbReference type="EMBL" id="ASHM01001295">
    <property type="protein sequence ID" value="PNY06413.1"/>
    <property type="molecule type" value="Genomic_DNA"/>
</dbReference>
<dbReference type="GO" id="GO:0019829">
    <property type="term" value="F:ATPase-coupled monoatomic cation transmembrane transporter activity"/>
    <property type="evidence" value="ECO:0007669"/>
    <property type="project" value="InterPro"/>
</dbReference>
<dbReference type="NCBIfam" id="TIGR01494">
    <property type="entry name" value="ATPase_P-type"/>
    <property type="match status" value="1"/>
</dbReference>
<dbReference type="InterPro" id="IPR018303">
    <property type="entry name" value="ATPase_P-typ_P_site"/>
</dbReference>
<dbReference type="PROSITE" id="PS00154">
    <property type="entry name" value="ATPASE_E1_E2"/>
    <property type="match status" value="1"/>
</dbReference>
<dbReference type="InterPro" id="IPR027256">
    <property type="entry name" value="P-typ_ATPase_IB"/>
</dbReference>
<feature type="domain" description="HMA" evidence="7">
    <location>
        <begin position="6"/>
        <end position="72"/>
    </location>
</feature>
<dbReference type="SUPFAM" id="SSF81665">
    <property type="entry name" value="Calcium ATPase, transmembrane domain M"/>
    <property type="match status" value="1"/>
</dbReference>
<dbReference type="GO" id="GO:0005524">
    <property type="term" value="F:ATP binding"/>
    <property type="evidence" value="ECO:0007669"/>
    <property type="project" value="UniProtKB-UniRule"/>
</dbReference>
<dbReference type="PANTHER" id="PTHR48085:SF3">
    <property type="entry name" value="INACTIVE CADMIUM_ZINC-TRANSPORTING ATPASE HMA3"/>
    <property type="match status" value="1"/>
</dbReference>
<dbReference type="InterPro" id="IPR023299">
    <property type="entry name" value="ATPase_P-typ_cyto_dom_N"/>
</dbReference>
<dbReference type="Pfam" id="PF00702">
    <property type="entry name" value="Hydrolase"/>
    <property type="match status" value="1"/>
</dbReference>
<evidence type="ECO:0000256" key="4">
    <source>
        <dbReference type="ARBA" id="ARBA00022989"/>
    </source>
</evidence>
<keyword evidence="6" id="KW-0547">Nucleotide-binding</keyword>
<dbReference type="InterPro" id="IPR023298">
    <property type="entry name" value="ATPase_P-typ_TM_dom_sf"/>
</dbReference>
<comment type="subcellular location">
    <subcellularLocation>
        <location evidence="1">Membrane</location>
        <topology evidence="1">Multi-pass membrane protein</topology>
    </subcellularLocation>
</comment>
<dbReference type="SUPFAM" id="SSF56784">
    <property type="entry name" value="HAD-like"/>
    <property type="match status" value="1"/>
</dbReference>
<dbReference type="PROSITE" id="PS50846">
    <property type="entry name" value="HMA_2"/>
    <property type="match status" value="1"/>
</dbReference>
<evidence type="ECO:0000313" key="8">
    <source>
        <dbReference type="EMBL" id="PNY06413.1"/>
    </source>
</evidence>
<comment type="caution">
    <text evidence="8">The sequence shown here is derived from an EMBL/GenBank/DDBJ whole genome shotgun (WGS) entry which is preliminary data.</text>
</comment>
<sequence>MVENMKRSNFEVLGMCCASEATLVERILKPLHGVKVVSVIVPTRTVTVVHDVLLISESQIADALNTARLEASFRPQGETNNEKKWPDIVTMACGLLLALSFLKYIYPPLGWLALGSVAIGFPKVLLRAIASIRALTLNINILVILAVKVVLCLLRLSPAQSICGTAAIQDFTDGGVIIFLFSIAQWLETRATHKAMVAMSSLTNMAPQMAIVAETGERVDVNDVKINTILSVKAGEAIPLDGVVVDGKCEVDEKMLTGESFPVTKELDSLVWAGTINMNGYISVRTTVLAKDTMVAGMSRLVEEASSRKSQAQRFIDNFAKYYIPVVVLISASIAVVPAALRVPDIEPWFHLALVVLLSGCPCALILSTPVAIFCALTKAAISGLLLKGGDYLETLSRIKTVAFDKTGTITRGEFIVTDFSAADDINNETLLYWISSIESKSSHPVAGALVQYAMLHSIKPVPENVENFQNFPGEGISGTIDGRDIYIGNKRIGVRAGSKKDDCDVQFQRDEISSKKQYCGETLVGVFSLVDACRSGALEAMEELTLLGVRSVMLTGDSSQVAMYVQSQVWSL</sequence>
<dbReference type="Gene3D" id="2.70.150.10">
    <property type="entry name" value="Calcium-transporting ATPase, cytoplasmic transduction domain A"/>
    <property type="match status" value="1"/>
</dbReference>
<dbReference type="Gene3D" id="3.40.1110.10">
    <property type="entry name" value="Calcium-transporting ATPase, cytoplasmic domain N"/>
    <property type="match status" value="1"/>
</dbReference>
<comment type="similarity">
    <text evidence="2 6">Belongs to the cation transport ATPase (P-type) (TC 3.A.3) family. Type IB subfamily.</text>
</comment>
<accession>A0A2K3NTR6</accession>
<evidence type="ECO:0000259" key="7">
    <source>
        <dbReference type="PROSITE" id="PS50846"/>
    </source>
</evidence>